<dbReference type="Pfam" id="PF13460">
    <property type="entry name" value="NAD_binding_10"/>
    <property type="match status" value="1"/>
</dbReference>
<organism evidence="2 3">
    <name type="scientific">Glutamicibacter uratoxydans</name>
    <name type="common">Arthrobacter uratoxydans</name>
    <dbReference type="NCBI Taxonomy" id="43667"/>
    <lineage>
        <taxon>Bacteria</taxon>
        <taxon>Bacillati</taxon>
        <taxon>Actinomycetota</taxon>
        <taxon>Actinomycetes</taxon>
        <taxon>Micrococcales</taxon>
        <taxon>Micrococcaceae</taxon>
        <taxon>Glutamicibacter</taxon>
    </lineage>
</organism>
<dbReference type="SUPFAM" id="SSF51735">
    <property type="entry name" value="NAD(P)-binding Rossmann-fold domains"/>
    <property type="match status" value="1"/>
</dbReference>
<comment type="caution">
    <text evidence="2">The sequence shown here is derived from an EMBL/GenBank/DDBJ whole genome shotgun (WGS) entry which is preliminary data.</text>
</comment>
<proteinExistence type="predicted"/>
<dbReference type="AlphaFoldDB" id="A0A4Y4DMQ4"/>
<dbReference type="PANTHER" id="PTHR12126">
    <property type="entry name" value="NADH-UBIQUINONE OXIDOREDUCTASE 39 KDA SUBUNIT-RELATED"/>
    <property type="match status" value="1"/>
</dbReference>
<dbReference type="PANTHER" id="PTHR12126:SF11">
    <property type="entry name" value="NADH DEHYDROGENASE [UBIQUINONE] 1 ALPHA SUBCOMPLEX SUBUNIT 9, MITOCHONDRIAL"/>
    <property type="match status" value="1"/>
</dbReference>
<feature type="domain" description="NAD(P)-binding" evidence="1">
    <location>
        <begin position="8"/>
        <end position="145"/>
    </location>
</feature>
<dbReference type="InterPro" id="IPR051207">
    <property type="entry name" value="ComplexI_NDUFA9_subunit"/>
</dbReference>
<reference evidence="2 3" key="1">
    <citation type="submission" date="2019-06" db="EMBL/GenBank/DDBJ databases">
        <title>Whole genome shotgun sequence of Glutamicibacter uratoxydans NBRC 15515.</title>
        <authorList>
            <person name="Hosoyama A."/>
            <person name="Uohara A."/>
            <person name="Ohji S."/>
            <person name="Ichikawa N."/>
        </authorList>
    </citation>
    <scope>NUCLEOTIDE SEQUENCE [LARGE SCALE GENOMIC DNA]</scope>
    <source>
        <strain evidence="2 3">NBRC 15515</strain>
    </source>
</reference>
<dbReference type="RefSeq" id="WP_141364073.1">
    <property type="nucleotide sequence ID" value="NZ_BAAAJL010000011.1"/>
</dbReference>
<dbReference type="InterPro" id="IPR021295">
    <property type="entry name" value="DUF2867"/>
</dbReference>
<dbReference type="InterPro" id="IPR016040">
    <property type="entry name" value="NAD(P)-bd_dom"/>
</dbReference>
<evidence type="ECO:0000313" key="2">
    <source>
        <dbReference type="EMBL" id="GED06226.1"/>
    </source>
</evidence>
<dbReference type="OrthoDB" id="9774199at2"/>
<dbReference type="Pfam" id="PF11066">
    <property type="entry name" value="DUF2867"/>
    <property type="match status" value="1"/>
</dbReference>
<name>A0A4Y4DMQ4_GLUUR</name>
<dbReference type="Gene3D" id="3.40.50.720">
    <property type="entry name" value="NAD(P)-binding Rossmann-like Domain"/>
    <property type="match status" value="1"/>
</dbReference>
<evidence type="ECO:0000313" key="3">
    <source>
        <dbReference type="Proteomes" id="UP000316612"/>
    </source>
</evidence>
<dbReference type="SUPFAM" id="SSF55961">
    <property type="entry name" value="Bet v1-like"/>
    <property type="match status" value="1"/>
</dbReference>
<protein>
    <submittedName>
        <fullName evidence="2">NAD-dependent dehydratase</fullName>
    </submittedName>
</protein>
<evidence type="ECO:0000259" key="1">
    <source>
        <dbReference type="Pfam" id="PF13460"/>
    </source>
</evidence>
<accession>A0A4Y4DMQ4</accession>
<dbReference type="GO" id="GO:0044877">
    <property type="term" value="F:protein-containing complex binding"/>
    <property type="evidence" value="ECO:0007669"/>
    <property type="project" value="TreeGrafter"/>
</dbReference>
<dbReference type="InterPro" id="IPR036291">
    <property type="entry name" value="NAD(P)-bd_dom_sf"/>
</dbReference>
<dbReference type="Proteomes" id="UP000316612">
    <property type="component" value="Unassembled WGS sequence"/>
</dbReference>
<keyword evidence="3" id="KW-1185">Reference proteome</keyword>
<sequence length="488" mass="53824">MSVIAVTGASGYIGGRLVPLLLEQGHQIRVLTRDANRLRDVPWRALVEVVEGELADPAAVRQLCHGAHLLYYLVHSMSGSGHFAAEEERCARVVAEVAEQEAVSQLVYLSGLHPDGELSEHLASRVKVGEILSEAKTAKTLILQAGLVIGSGSASFEMVRHLSDVLPVMPAPRWVRNHVQPIAVRDALYYLASCAQLDQPAAGTFDIGGPRSYSYADLMKIYATAAGIREPRVWALPVLTPRLASHWVNLVTPLPRNLARALVQSLQHDCVVSDRKIDGLIRPPEKGLTDYPQAVRLALEKIAADAVETSWATAHPVSAPAQELPSDPQWAGRTAYVDERRASTSAGAEQVFMVVHRIGGETGYFAWPQLWKLRGLMDKIGGGVGLRRGRRSRSRLSLGDVVDWWRVEALEPNALLRLRAEMKVPGQAWLEFKISTSAEGKTELVQRAVFFPRGLLGRCYWWAVYPFHGLVFTGMLRNIIRQAETEQN</sequence>
<dbReference type="EMBL" id="BJNY01000009">
    <property type="protein sequence ID" value="GED06226.1"/>
    <property type="molecule type" value="Genomic_DNA"/>
</dbReference>
<gene>
    <name evidence="2" type="ORF">AUR04nite_17580</name>
</gene>